<dbReference type="GO" id="GO:0016810">
    <property type="term" value="F:hydrolase activity, acting on carbon-nitrogen (but not peptide) bonds"/>
    <property type="evidence" value="ECO:0007669"/>
    <property type="project" value="InterPro"/>
</dbReference>
<dbReference type="Proteomes" id="UP000030004">
    <property type="component" value="Unassembled WGS sequence"/>
</dbReference>
<dbReference type="GO" id="GO:0019700">
    <property type="term" value="P:organic phosphonate catabolic process"/>
    <property type="evidence" value="ECO:0007669"/>
    <property type="project" value="InterPro"/>
</dbReference>
<organism evidence="2 3">
    <name type="scientific">Pseudooceanicola atlanticus</name>
    <dbReference type="NCBI Taxonomy" id="1461694"/>
    <lineage>
        <taxon>Bacteria</taxon>
        <taxon>Pseudomonadati</taxon>
        <taxon>Pseudomonadota</taxon>
        <taxon>Alphaproteobacteria</taxon>
        <taxon>Rhodobacterales</taxon>
        <taxon>Paracoccaceae</taxon>
        <taxon>Pseudooceanicola</taxon>
    </lineage>
</organism>
<evidence type="ECO:0000259" key="1">
    <source>
        <dbReference type="Pfam" id="PF07969"/>
    </source>
</evidence>
<evidence type="ECO:0000313" key="3">
    <source>
        <dbReference type="Proteomes" id="UP000030004"/>
    </source>
</evidence>
<dbReference type="STRING" id="1461694.ATO9_09790"/>
<comment type="caution">
    <text evidence="2">The sequence shown here is derived from an EMBL/GenBank/DDBJ whole genome shotgun (WGS) entry which is preliminary data.</text>
</comment>
<dbReference type="OrthoDB" id="9785413at2"/>
<dbReference type="Gene3D" id="3.20.20.140">
    <property type="entry name" value="Metal-dependent hydrolases"/>
    <property type="match status" value="2"/>
</dbReference>
<name>A0A0A0EEZ9_9RHOB</name>
<dbReference type="PANTHER" id="PTHR43135">
    <property type="entry name" value="ALPHA-D-RIBOSE 1-METHYLPHOSPHONATE 5-TRIPHOSPHATE DIPHOSPHATASE"/>
    <property type="match status" value="1"/>
</dbReference>
<evidence type="ECO:0000313" key="2">
    <source>
        <dbReference type="EMBL" id="KGM48979.1"/>
    </source>
</evidence>
<dbReference type="NCBIfam" id="NF011990">
    <property type="entry name" value="PRK15446.2-6"/>
    <property type="match status" value="1"/>
</dbReference>
<dbReference type="InterPro" id="IPR012696">
    <property type="entry name" value="PhnM"/>
</dbReference>
<reference evidence="2 3" key="1">
    <citation type="journal article" date="2015" name="Antonie Van Leeuwenhoek">
        <title>Pseudooceanicola atlanticus gen. nov. sp. nov., isolated from surface seawater of the Atlantic Ocean and reclassification of Oceanicola batsensis, Oceanicola marinus, Oceanicola nitratireducens, Oceanicola nanhaiensis, Oceanicola antarcticus and Oceanicola flagellatus, as Pseudooceanicola batsensis comb. nov., Pseudooceanicola marinus comb. nov., Pseudooceanicola nitratireducens comb. nov., Pseudooceanicola nanhaiensis comb. nov., Pseudooceanicola antarcticus comb. nov., and Pseudooceanicola flagellatus comb. nov.</title>
        <authorList>
            <person name="Lai Q."/>
            <person name="Li G."/>
            <person name="Liu X."/>
            <person name="Du Y."/>
            <person name="Sun F."/>
            <person name="Shao Z."/>
        </authorList>
    </citation>
    <scope>NUCLEOTIDE SEQUENCE [LARGE SCALE GENOMIC DNA]</scope>
    <source>
        <strain evidence="2 3">22II-s11g</strain>
    </source>
</reference>
<dbReference type="SUPFAM" id="SSF51338">
    <property type="entry name" value="Composite domain of metallo-dependent hydrolases"/>
    <property type="match status" value="1"/>
</dbReference>
<dbReference type="InterPro" id="IPR032466">
    <property type="entry name" value="Metal_Hydrolase"/>
</dbReference>
<dbReference type="NCBIfam" id="NF011987">
    <property type="entry name" value="PRK15446.2-3"/>
    <property type="match status" value="1"/>
</dbReference>
<dbReference type="Pfam" id="PF07969">
    <property type="entry name" value="Amidohydro_3"/>
    <property type="match status" value="1"/>
</dbReference>
<accession>A0A0A0EEZ9</accession>
<dbReference type="InterPro" id="IPR013108">
    <property type="entry name" value="Amidohydro_3"/>
</dbReference>
<dbReference type="eggNOG" id="COG3454">
    <property type="taxonomic scope" value="Bacteria"/>
</dbReference>
<dbReference type="PANTHER" id="PTHR43135:SF3">
    <property type="entry name" value="ALPHA-D-RIBOSE 1-METHYLPHOSPHONATE 5-TRIPHOSPHATE DIPHOSPHATASE"/>
    <property type="match status" value="1"/>
</dbReference>
<feature type="domain" description="Amidohydrolase 3" evidence="1">
    <location>
        <begin position="316"/>
        <end position="367"/>
    </location>
</feature>
<dbReference type="PIRSF" id="PIRSF038971">
    <property type="entry name" value="PhnM"/>
    <property type="match status" value="1"/>
</dbReference>
<dbReference type="RefSeq" id="WP_043747843.1">
    <property type="nucleotide sequence ID" value="NZ_AQQX01000003.1"/>
</dbReference>
<proteinExistence type="predicted"/>
<keyword evidence="3" id="KW-1185">Reference proteome</keyword>
<dbReference type="SUPFAM" id="SSF51556">
    <property type="entry name" value="Metallo-dependent hydrolases"/>
    <property type="match status" value="1"/>
</dbReference>
<gene>
    <name evidence="2" type="ORF">ATO9_09790</name>
</gene>
<dbReference type="Gene3D" id="2.30.40.10">
    <property type="entry name" value="Urease, subunit C, domain 1"/>
    <property type="match status" value="2"/>
</dbReference>
<sequence>MPTILPSYPALRFTGAEILRDGEMQSRSIAIADGRITRGPLTEVNLAGYMILPGIVDLHGDAFERHIAPRPTAPFPSSTGLRSTDRDAAANGVTTAYLAQSWSWEGGKRGPDYAMAMMQALDSYRPQALTDLRLQIRCETHTVDTADRLLAAIQKFGIDYVVFNNHLDEADHLASFNRDELYAWAKNAGRTVDEHLEVIKQAHRQRTQVPRYLCRLADRFDELGVIYGSHDDPDGETRETFSMIGAKICEFPTARSAAALARAVGDPVLMGAPNIVRGGSQSGNIAAEDLVRMGLCDALVSDYYYPALHLAAFHLADMGALTFPQAWAMISEAPARILRLPDRGRLDPGRRADLTIINSETRAIEATISGGRITHLAGEAAHRFAFASMGAQMAAE</sequence>
<dbReference type="AlphaFoldDB" id="A0A0A0EEZ9"/>
<protein>
    <submittedName>
        <fullName evidence="2">Alkylphosphonate utilization protein</fullName>
    </submittedName>
</protein>
<dbReference type="InterPro" id="IPR011059">
    <property type="entry name" value="Metal-dep_hydrolase_composite"/>
</dbReference>
<dbReference type="InterPro" id="IPR051781">
    <property type="entry name" value="Metallo-dep_Hydrolase"/>
</dbReference>
<dbReference type="EMBL" id="AQQX01000003">
    <property type="protein sequence ID" value="KGM48979.1"/>
    <property type="molecule type" value="Genomic_DNA"/>
</dbReference>